<evidence type="ECO:0008006" key="4">
    <source>
        <dbReference type="Google" id="ProtNLM"/>
    </source>
</evidence>
<feature type="compositionally biased region" description="Basic and acidic residues" evidence="1">
    <location>
        <begin position="221"/>
        <end position="238"/>
    </location>
</feature>
<comment type="caution">
    <text evidence="2">The sequence shown here is derived from an EMBL/GenBank/DDBJ whole genome shotgun (WGS) entry which is preliminary data.</text>
</comment>
<reference evidence="2" key="1">
    <citation type="submission" date="2022-11" db="EMBL/GenBank/DDBJ databases">
        <authorList>
            <person name="Petersen C."/>
        </authorList>
    </citation>
    <scope>NUCLEOTIDE SEQUENCE</scope>
    <source>
        <strain evidence="2">IBT 26290</strain>
    </source>
</reference>
<evidence type="ECO:0000256" key="1">
    <source>
        <dbReference type="SAM" id="MobiDB-lite"/>
    </source>
</evidence>
<dbReference type="PANTHER" id="PTHR40132">
    <property type="entry name" value="PRE-MRNA-SPLICING FACTOR 38B"/>
    <property type="match status" value="1"/>
</dbReference>
<feature type="compositionally biased region" description="Basic and acidic residues" evidence="1">
    <location>
        <begin position="135"/>
        <end position="170"/>
    </location>
</feature>
<feature type="region of interest" description="Disordered" evidence="1">
    <location>
        <begin position="392"/>
        <end position="422"/>
    </location>
</feature>
<sequence length="436" mass="50223">MDDYHVAQVLASEARDSSQKYESHGLGAYLLRKPAGNAPKPNTRFLRHLIKETDSHNTALKRKEEREARERMRQLKDQPKHDSAPTTSSATGKHDRRSRSRDGGRSHREDRDNRHERDGREHSNSRRRHRNRPSSTERDRARRHRRPDEPHERATRDRTEHRRDRHESSRKSRRGRERSSSHSRSRSPRRDRSSGRHHRSASSPDPRSSQPRRTRTGHRHERSELSERARHLLPHDSRSTTTQDSVKPRKQKRGSPSPGEPTFTTLRRDRTDDESDPLEDLIGPLPPQMDGDGAAPIRSRGRGAYKPSASTIDAHFAPDYDPTIDVQPGDNEGPSLNKISPRPVAGLMAGEDDWDMALEALRDRQRWKQKGEERLRAAGMNEDTIDRWKNNAAFTGANSGEGRPENVRWSKKGEGREWDRGKVMDDEGHIDVRAAW</sequence>
<feature type="compositionally biased region" description="Basic and acidic residues" evidence="1">
    <location>
        <begin position="100"/>
        <end position="124"/>
    </location>
</feature>
<reference evidence="2" key="2">
    <citation type="journal article" date="2023" name="IMA Fungus">
        <title>Comparative genomic study of the Penicillium genus elucidates a diverse pangenome and 15 lateral gene transfer events.</title>
        <authorList>
            <person name="Petersen C."/>
            <person name="Sorensen T."/>
            <person name="Nielsen M.R."/>
            <person name="Sondergaard T.E."/>
            <person name="Sorensen J.L."/>
            <person name="Fitzpatrick D.A."/>
            <person name="Frisvad J.C."/>
            <person name="Nielsen K.L."/>
        </authorList>
    </citation>
    <scope>NUCLEOTIDE SEQUENCE</scope>
    <source>
        <strain evidence="2">IBT 26290</strain>
    </source>
</reference>
<organism evidence="2 3">
    <name type="scientific">Penicillium canariense</name>
    <dbReference type="NCBI Taxonomy" id="189055"/>
    <lineage>
        <taxon>Eukaryota</taxon>
        <taxon>Fungi</taxon>
        <taxon>Dikarya</taxon>
        <taxon>Ascomycota</taxon>
        <taxon>Pezizomycotina</taxon>
        <taxon>Eurotiomycetes</taxon>
        <taxon>Eurotiomycetidae</taxon>
        <taxon>Eurotiales</taxon>
        <taxon>Aspergillaceae</taxon>
        <taxon>Penicillium</taxon>
    </lineage>
</organism>
<feature type="compositionally biased region" description="Basic residues" evidence="1">
    <location>
        <begin position="171"/>
        <end position="187"/>
    </location>
</feature>
<evidence type="ECO:0000313" key="2">
    <source>
        <dbReference type="EMBL" id="KAJ5153236.1"/>
    </source>
</evidence>
<evidence type="ECO:0000313" key="3">
    <source>
        <dbReference type="Proteomes" id="UP001149163"/>
    </source>
</evidence>
<name>A0A9W9HPA3_9EURO</name>
<feature type="compositionally biased region" description="Basic and acidic residues" evidence="1">
    <location>
        <begin position="402"/>
        <end position="422"/>
    </location>
</feature>
<dbReference type="GeneID" id="81431014"/>
<gene>
    <name evidence="2" type="ORF">N7482_009714</name>
</gene>
<feature type="compositionally biased region" description="Basic residues" evidence="1">
    <location>
        <begin position="210"/>
        <end position="220"/>
    </location>
</feature>
<dbReference type="EMBL" id="JAPQKN010000007">
    <property type="protein sequence ID" value="KAJ5153236.1"/>
    <property type="molecule type" value="Genomic_DNA"/>
</dbReference>
<feature type="compositionally biased region" description="Basic and acidic residues" evidence="1">
    <location>
        <begin position="50"/>
        <end position="83"/>
    </location>
</feature>
<dbReference type="RefSeq" id="XP_056539544.1">
    <property type="nucleotide sequence ID" value="XM_056691838.1"/>
</dbReference>
<dbReference type="PANTHER" id="PTHR40132:SF1">
    <property type="entry name" value="PRE-MRNA-SPLICING FACTOR 38B"/>
    <property type="match status" value="1"/>
</dbReference>
<dbReference type="OrthoDB" id="2431475at2759"/>
<accession>A0A9W9HPA3</accession>
<protein>
    <recommendedName>
        <fullName evidence="4">Pre-mRNA-splicing factor 38B</fullName>
    </recommendedName>
</protein>
<dbReference type="AlphaFoldDB" id="A0A9W9HPA3"/>
<proteinExistence type="predicted"/>
<dbReference type="Proteomes" id="UP001149163">
    <property type="component" value="Unassembled WGS sequence"/>
</dbReference>
<feature type="region of interest" description="Disordered" evidence="1">
    <location>
        <begin position="50"/>
        <end position="307"/>
    </location>
</feature>
<keyword evidence="3" id="KW-1185">Reference proteome</keyword>